<accession>A0A345P658</accession>
<evidence type="ECO:0000313" key="7">
    <source>
        <dbReference type="Proteomes" id="UP000253940"/>
    </source>
</evidence>
<comment type="function">
    <text evidence="3">Catalyzes the formation of L-homocysteine from O-succinyl-L-homoserine (OSHS) and hydrogen sulfide.</text>
</comment>
<dbReference type="PROSITE" id="PS00868">
    <property type="entry name" value="CYS_MET_METAB_PP"/>
    <property type="match status" value="1"/>
</dbReference>
<dbReference type="SUPFAM" id="SSF53383">
    <property type="entry name" value="PLP-dependent transferases"/>
    <property type="match status" value="1"/>
</dbReference>
<dbReference type="GO" id="GO:0071266">
    <property type="term" value="P:'de novo' L-methionine biosynthetic process"/>
    <property type="evidence" value="ECO:0007669"/>
    <property type="project" value="UniProtKB-UniRule"/>
</dbReference>
<dbReference type="CDD" id="cd00614">
    <property type="entry name" value="CGS_like"/>
    <property type="match status" value="1"/>
</dbReference>
<dbReference type="NCBIfam" id="TIGR01325">
    <property type="entry name" value="O_suc_HS_sulf"/>
    <property type="match status" value="1"/>
</dbReference>
<dbReference type="PANTHER" id="PTHR11808">
    <property type="entry name" value="TRANS-SULFURATION ENZYME FAMILY MEMBER"/>
    <property type="match status" value="1"/>
</dbReference>
<dbReference type="KEGG" id="mbah:HYN46_07920"/>
<feature type="modified residue" description="N6-(pyridoxal phosphate)lysine" evidence="3 4">
    <location>
        <position position="231"/>
    </location>
</feature>
<dbReference type="FunFam" id="3.40.640.10:FF:000046">
    <property type="entry name" value="Cystathionine gamma-lyase"/>
    <property type="match status" value="1"/>
</dbReference>
<dbReference type="GO" id="GO:0019346">
    <property type="term" value="P:transsulfuration"/>
    <property type="evidence" value="ECO:0007669"/>
    <property type="project" value="InterPro"/>
</dbReference>
<dbReference type="InterPro" id="IPR015424">
    <property type="entry name" value="PyrdxlP-dep_Trfase"/>
</dbReference>
<dbReference type="InterPro" id="IPR054542">
    <property type="entry name" value="Cys_met_metab_PP"/>
</dbReference>
<dbReference type="Proteomes" id="UP000253940">
    <property type="component" value="Chromosome"/>
</dbReference>
<dbReference type="GO" id="GO:0016846">
    <property type="term" value="F:carbon-sulfur lyase activity"/>
    <property type="evidence" value="ECO:0007669"/>
    <property type="project" value="TreeGrafter"/>
</dbReference>
<dbReference type="InterPro" id="IPR015421">
    <property type="entry name" value="PyrdxlP-dep_Trfase_major"/>
</dbReference>
<dbReference type="Pfam" id="PF01053">
    <property type="entry name" value="Cys_Met_Meta_PP"/>
    <property type="match status" value="1"/>
</dbReference>
<gene>
    <name evidence="3" type="primary">metZ</name>
    <name evidence="6" type="ORF">HYN46_07920</name>
</gene>
<keyword evidence="3" id="KW-0808">Transferase</keyword>
<dbReference type="EMBL" id="CP031222">
    <property type="protein sequence ID" value="AXI02767.1"/>
    <property type="molecule type" value="Genomic_DNA"/>
</dbReference>
<keyword evidence="2 3" id="KW-0663">Pyridoxal phosphate</keyword>
<dbReference type="GO" id="GO:0005737">
    <property type="term" value="C:cytoplasm"/>
    <property type="evidence" value="ECO:0007669"/>
    <property type="project" value="TreeGrafter"/>
</dbReference>
<dbReference type="RefSeq" id="WP_114898877.1">
    <property type="nucleotide sequence ID" value="NZ_CP031222.1"/>
</dbReference>
<evidence type="ECO:0000313" key="6">
    <source>
        <dbReference type="EMBL" id="AXI02767.1"/>
    </source>
</evidence>
<dbReference type="InterPro" id="IPR000277">
    <property type="entry name" value="Cys/Met-Metab_PyrdxlP-dep_enz"/>
</dbReference>
<evidence type="ECO:0000256" key="5">
    <source>
        <dbReference type="RuleBase" id="RU362118"/>
    </source>
</evidence>
<evidence type="ECO:0000256" key="3">
    <source>
        <dbReference type="HAMAP-Rule" id="MF_02056"/>
    </source>
</evidence>
<dbReference type="UniPathway" id="UPA00051">
    <property type="reaction ID" value="UER00449"/>
</dbReference>
<comment type="catalytic activity">
    <reaction evidence="3">
        <text>O-succinyl-L-homoserine + hydrogen sulfide = L-homocysteine + succinate</text>
        <dbReference type="Rhea" id="RHEA:27826"/>
        <dbReference type="ChEBI" id="CHEBI:29919"/>
        <dbReference type="ChEBI" id="CHEBI:30031"/>
        <dbReference type="ChEBI" id="CHEBI:57661"/>
        <dbReference type="ChEBI" id="CHEBI:58199"/>
    </reaction>
</comment>
<dbReference type="InterPro" id="IPR015422">
    <property type="entry name" value="PyrdxlP-dep_Trfase_small"/>
</dbReference>
<dbReference type="GO" id="GO:0030170">
    <property type="term" value="F:pyridoxal phosphate binding"/>
    <property type="evidence" value="ECO:0007669"/>
    <property type="project" value="UniProtKB-UniRule"/>
</dbReference>
<reference evidence="6 7" key="1">
    <citation type="submission" date="2018-07" db="EMBL/GenBank/DDBJ databases">
        <title>Genome sequencing of Moraxellaceae gen. HYN0046.</title>
        <authorList>
            <person name="Kim M."/>
            <person name="Yi H."/>
        </authorList>
    </citation>
    <scope>NUCLEOTIDE SEQUENCE [LARGE SCALE GENOMIC DNA]</scope>
    <source>
        <strain evidence="6 7">HYN0046</strain>
    </source>
</reference>
<dbReference type="InterPro" id="IPR006234">
    <property type="entry name" value="O-succ-hSer_sulfhydrylase"/>
</dbReference>
<proteinExistence type="inferred from homology"/>
<comment type="cofactor">
    <cofactor evidence="1 3 5">
        <name>pyridoxal 5'-phosphate</name>
        <dbReference type="ChEBI" id="CHEBI:597326"/>
    </cofactor>
</comment>
<keyword evidence="3" id="KW-0028">Amino-acid biosynthesis</keyword>
<dbReference type="HAMAP" id="MF_02056">
    <property type="entry name" value="MetZ"/>
    <property type="match status" value="1"/>
</dbReference>
<dbReference type="Gene3D" id="3.90.1150.10">
    <property type="entry name" value="Aspartate Aminotransferase, domain 1"/>
    <property type="match status" value="1"/>
</dbReference>
<comment type="subunit">
    <text evidence="3">Homotetramer.</text>
</comment>
<dbReference type="GO" id="GO:0071268">
    <property type="term" value="P:homocysteine biosynthetic process"/>
    <property type="evidence" value="ECO:0007669"/>
    <property type="project" value="InterPro"/>
</dbReference>
<dbReference type="NCBIfam" id="NF006003">
    <property type="entry name" value="PRK08133.1"/>
    <property type="match status" value="1"/>
</dbReference>
<dbReference type="PANTHER" id="PTHR11808:SF80">
    <property type="entry name" value="CYSTATHIONINE GAMMA-LYASE"/>
    <property type="match status" value="1"/>
</dbReference>
<evidence type="ECO:0000256" key="4">
    <source>
        <dbReference type="PIRSR" id="PIRSR001434-2"/>
    </source>
</evidence>
<comment type="pathway">
    <text evidence="3">Amino-acid biosynthesis; L-methionine biosynthesis via de novo pathway; L-homocysteine from O-succinyl-L-homoserine: step 1/1.</text>
</comment>
<keyword evidence="3" id="KW-0486">Methionine biosynthesis</keyword>
<dbReference type="EC" id="2.5.1.-" evidence="3"/>
<evidence type="ECO:0000256" key="1">
    <source>
        <dbReference type="ARBA" id="ARBA00001933"/>
    </source>
</evidence>
<keyword evidence="7" id="KW-1185">Reference proteome</keyword>
<evidence type="ECO:0000256" key="2">
    <source>
        <dbReference type="ARBA" id="ARBA00022898"/>
    </source>
</evidence>
<dbReference type="OrthoDB" id="9805807at2"/>
<dbReference type="AlphaFoldDB" id="A0A345P658"/>
<sequence length="422" mass="45433">MTDLPERLPRGLQYELNQDNDGLAEPQFSFDTLAVRAGHTPTHEAEHSEPIFLTSSFVYGSAAEAAQVFGGEKTGNIYSRFTNPTVRIFEQRLAALEGGERCVATASGMAAILSVAMAYLAAGDHVVCSRAVFGTTTALFDKYMRKFGVSTTFVDLTDLAQWKDAIKDGKTKLFFCETPSNPLSQVADLKALATLAHEHDILLAVDNCFCTPALQQPLKFGADLIIHSATKYLDGQGRALGGAVVGSAKLLEEVFLVTRTLGPSMSPFNAWVFLKGLETLRLRMEAHSASALKLALWLEAHPAVKQVYYSGLPSHAGHELAKNQQRAFGGIVSFEVKGDTPEQSRAAAWQVIDSTKMLSITGNLGDTKTTITHPATTTHGRLSAEAKQLAGVTEGLIRIAVGLEDIEDIQQDLARGLNALVG</sequence>
<dbReference type="GO" id="GO:0016765">
    <property type="term" value="F:transferase activity, transferring alkyl or aryl (other than methyl) groups"/>
    <property type="evidence" value="ECO:0007669"/>
    <property type="project" value="UniProtKB-UniRule"/>
</dbReference>
<comment type="similarity">
    <text evidence="3">Belongs to the trans-sulfuration enzymes family. MetZ subfamily.</text>
</comment>
<organism evidence="6 7">
    <name type="scientific">Aquirhabdus parva</name>
    <dbReference type="NCBI Taxonomy" id="2283318"/>
    <lineage>
        <taxon>Bacteria</taxon>
        <taxon>Pseudomonadati</taxon>
        <taxon>Pseudomonadota</taxon>
        <taxon>Gammaproteobacteria</taxon>
        <taxon>Moraxellales</taxon>
        <taxon>Moraxellaceae</taxon>
        <taxon>Aquirhabdus</taxon>
    </lineage>
</organism>
<name>A0A345P658_9GAMM</name>
<protein>
    <recommendedName>
        <fullName evidence="3">O-succinylhomoserine sulfhydrylase</fullName>
        <shortName evidence="3">OSH sulfhydrylase</shortName>
        <shortName evidence="3">OSHS sulfhydrylase</shortName>
        <ecNumber evidence="3">2.5.1.-</ecNumber>
    </recommendedName>
</protein>
<dbReference type="Gene3D" id="3.40.640.10">
    <property type="entry name" value="Type I PLP-dependent aspartate aminotransferase-like (Major domain)"/>
    <property type="match status" value="1"/>
</dbReference>
<dbReference type="PIRSF" id="PIRSF001434">
    <property type="entry name" value="CGS"/>
    <property type="match status" value="1"/>
</dbReference>